<evidence type="ECO:0000256" key="4">
    <source>
        <dbReference type="ARBA" id="ARBA00022982"/>
    </source>
</evidence>
<dbReference type="GO" id="GO:0046872">
    <property type="term" value="F:metal ion binding"/>
    <property type="evidence" value="ECO:0007669"/>
    <property type="project" value="UniProtKB-KW"/>
</dbReference>
<dbReference type="EMBL" id="JACWUN010000008">
    <property type="protein sequence ID" value="MBD1400641.1"/>
    <property type="molecule type" value="Genomic_DNA"/>
</dbReference>
<evidence type="ECO:0000256" key="1">
    <source>
        <dbReference type="ARBA" id="ARBA00022448"/>
    </source>
</evidence>
<dbReference type="PROSITE" id="PS00198">
    <property type="entry name" value="4FE4S_FER_1"/>
    <property type="match status" value="1"/>
</dbReference>
<evidence type="ECO:0000313" key="10">
    <source>
        <dbReference type="Proteomes" id="UP000632828"/>
    </source>
</evidence>
<dbReference type="GO" id="GO:0051539">
    <property type="term" value="F:4 iron, 4 sulfur cluster binding"/>
    <property type="evidence" value="ECO:0007669"/>
    <property type="project" value="UniProtKB-KW"/>
</dbReference>
<name>A0A8J6QXC8_9BACT</name>
<keyword evidence="7" id="KW-0472">Membrane</keyword>
<dbReference type="GO" id="GO:0005886">
    <property type="term" value="C:plasma membrane"/>
    <property type="evidence" value="ECO:0007669"/>
    <property type="project" value="TreeGrafter"/>
</dbReference>
<dbReference type="SUPFAM" id="SSF54862">
    <property type="entry name" value="4Fe-4S ferredoxins"/>
    <property type="match status" value="1"/>
</dbReference>
<comment type="caution">
    <text evidence="9">The sequence shown here is derived from an EMBL/GenBank/DDBJ whole genome shotgun (WGS) entry which is preliminary data.</text>
</comment>
<reference evidence="9" key="1">
    <citation type="submission" date="2020-09" db="EMBL/GenBank/DDBJ databases">
        <title>Pelobacter alkaliphilus sp. nov., a novel anaerobic arsenate-reducing bacterium from terrestrial mud volcano.</title>
        <authorList>
            <person name="Khomyakova M.A."/>
            <person name="Merkel A.Y."/>
            <person name="Slobodkin A.I."/>
        </authorList>
    </citation>
    <scope>NUCLEOTIDE SEQUENCE</scope>
    <source>
        <strain evidence="9">M08fum</strain>
    </source>
</reference>
<feature type="transmembrane region" description="Helical" evidence="7">
    <location>
        <begin position="296"/>
        <end position="315"/>
    </location>
</feature>
<evidence type="ECO:0000256" key="7">
    <source>
        <dbReference type="SAM" id="Phobius"/>
    </source>
</evidence>
<feature type="transmembrane region" description="Helical" evidence="7">
    <location>
        <begin position="164"/>
        <end position="189"/>
    </location>
</feature>
<dbReference type="RefSeq" id="WP_191155400.1">
    <property type="nucleotide sequence ID" value="NZ_JACWUN010000008.1"/>
</dbReference>
<proteinExistence type="predicted"/>
<evidence type="ECO:0000259" key="8">
    <source>
        <dbReference type="PROSITE" id="PS51379"/>
    </source>
</evidence>
<dbReference type="Pfam" id="PF13746">
    <property type="entry name" value="Fer4_18"/>
    <property type="match status" value="1"/>
</dbReference>
<keyword evidence="3" id="KW-0479">Metal-binding</keyword>
<dbReference type="PROSITE" id="PS51379">
    <property type="entry name" value="4FE4S_FER_2"/>
    <property type="match status" value="1"/>
</dbReference>
<keyword evidence="1" id="KW-0813">Transport</keyword>
<keyword evidence="2" id="KW-0004">4Fe-4S</keyword>
<evidence type="ECO:0000256" key="5">
    <source>
        <dbReference type="ARBA" id="ARBA00023004"/>
    </source>
</evidence>
<keyword evidence="4" id="KW-0249">Electron transport</keyword>
<dbReference type="Pfam" id="PF12801">
    <property type="entry name" value="Fer4_5"/>
    <property type="match status" value="2"/>
</dbReference>
<keyword evidence="7" id="KW-1133">Transmembrane helix</keyword>
<keyword evidence="6" id="KW-0411">Iron-sulfur</keyword>
<evidence type="ECO:0000256" key="3">
    <source>
        <dbReference type="ARBA" id="ARBA00022723"/>
    </source>
</evidence>
<gene>
    <name evidence="9" type="ORF">ICT70_08170</name>
</gene>
<dbReference type="PANTHER" id="PTHR30176:SF3">
    <property type="entry name" value="FERREDOXIN-TYPE PROTEIN NAPH"/>
    <property type="match status" value="1"/>
</dbReference>
<accession>A0A8J6QXC8</accession>
<feature type="transmembrane region" description="Helical" evidence="7">
    <location>
        <begin position="136"/>
        <end position="158"/>
    </location>
</feature>
<dbReference type="InterPro" id="IPR017900">
    <property type="entry name" value="4Fe4S_Fe_S_CS"/>
</dbReference>
<dbReference type="AlphaFoldDB" id="A0A8J6QXC8"/>
<keyword evidence="10" id="KW-1185">Reference proteome</keyword>
<dbReference type="Gene3D" id="3.30.70.20">
    <property type="match status" value="1"/>
</dbReference>
<dbReference type="InterPro" id="IPR051684">
    <property type="entry name" value="Electron_Trans/Redox"/>
</dbReference>
<keyword evidence="5" id="KW-0408">Iron</keyword>
<dbReference type="PANTHER" id="PTHR30176">
    <property type="entry name" value="FERREDOXIN-TYPE PROTEIN NAPH"/>
    <property type="match status" value="1"/>
</dbReference>
<feature type="transmembrane region" description="Helical" evidence="7">
    <location>
        <begin position="73"/>
        <end position="94"/>
    </location>
</feature>
<evidence type="ECO:0000256" key="2">
    <source>
        <dbReference type="ARBA" id="ARBA00022485"/>
    </source>
</evidence>
<keyword evidence="7" id="KW-0812">Transmembrane</keyword>
<sequence>MAGCGHRYLTMPNTHQHKRLLLLAPWRRTFQWLTTLTIILLPWIQPDGVSLVRIDIPSLSLHLFGQVLRIQELYLLLIFILATGAAFLFITLVFGRLWCGWACPQTTLTDLAEWFAERLKLKLLANRLQGALPGKILAHSFYLLLASLVSANLLWYFIEPQRFLAGLVSGTLHPGVLISFLVIAAIIYLDLGLIRRLMCREFCPYGRIQSSFVDPATLTLNLPEKEKPRCIRCNSCVRACPMGIDIRNGYQIECINCGRCLDACRQIMAKRDEPGLIYYTFGIDNRGVKGLLNLRVLLLGLLLISLLSALTYATLTRTSASLKVSLAPAAVSRIVDNQQTTLFTVWINNRSTDAQEYQLRVRAPGGEPLEIRGQTEQIPVAAGGNYQLRLMVLSPVSNQPIMVEFQLFSSHQQPVATATAQLSASAHRQ</sequence>
<organism evidence="9 10">
    <name type="scientific">Pelovirga terrestris</name>
    <dbReference type="NCBI Taxonomy" id="2771352"/>
    <lineage>
        <taxon>Bacteria</taxon>
        <taxon>Pseudomonadati</taxon>
        <taxon>Thermodesulfobacteriota</taxon>
        <taxon>Desulfuromonadia</taxon>
        <taxon>Geobacterales</taxon>
        <taxon>Geobacteraceae</taxon>
        <taxon>Pelovirga</taxon>
    </lineage>
</organism>
<evidence type="ECO:0000313" key="9">
    <source>
        <dbReference type="EMBL" id="MBD1400641.1"/>
    </source>
</evidence>
<protein>
    <submittedName>
        <fullName evidence="9">4Fe-4S binding protein</fullName>
    </submittedName>
</protein>
<evidence type="ECO:0000256" key="6">
    <source>
        <dbReference type="ARBA" id="ARBA00023014"/>
    </source>
</evidence>
<dbReference type="InterPro" id="IPR017896">
    <property type="entry name" value="4Fe4S_Fe-S-bd"/>
</dbReference>
<dbReference type="Proteomes" id="UP000632828">
    <property type="component" value="Unassembled WGS sequence"/>
</dbReference>
<feature type="domain" description="4Fe-4S ferredoxin-type" evidence="8">
    <location>
        <begin position="221"/>
        <end position="249"/>
    </location>
</feature>